<accession>A0AAV7H7J8</accession>
<dbReference type="Proteomes" id="UP000775213">
    <property type="component" value="Unassembled WGS sequence"/>
</dbReference>
<protein>
    <submittedName>
        <fullName evidence="1">Uncharacterized protein</fullName>
    </submittedName>
</protein>
<evidence type="ECO:0000313" key="1">
    <source>
        <dbReference type="EMBL" id="KAH0465121.1"/>
    </source>
</evidence>
<gene>
    <name evidence="1" type="ORF">IEQ34_005224</name>
</gene>
<dbReference type="InterPro" id="IPR045899">
    <property type="entry name" value="ATL71-like"/>
</dbReference>
<dbReference type="PANTHER" id="PTHR46719:SF7">
    <property type="entry name" value="RING-H2 FINGER PROTEIN ATL71-RELATED"/>
    <property type="match status" value="1"/>
</dbReference>
<dbReference type="EMBL" id="JAGFBR010000006">
    <property type="protein sequence ID" value="KAH0465121.1"/>
    <property type="molecule type" value="Genomic_DNA"/>
</dbReference>
<evidence type="ECO:0000313" key="2">
    <source>
        <dbReference type="Proteomes" id="UP000775213"/>
    </source>
</evidence>
<sequence length="101" mass="11727">MNTSVLPSPPLPLKSSLSSHTATFTPYFCPHREHNFETRLNNATLKILLKLIYTKAKCQDTRADSITYCSISLVNYEEEMVLRILPKYKHLFHMVCIDPWL</sequence>
<dbReference type="Gene3D" id="3.30.40.10">
    <property type="entry name" value="Zinc/RING finger domain, C3HC4 (zinc finger)"/>
    <property type="match status" value="1"/>
</dbReference>
<name>A0AAV7H7J8_DENCH</name>
<dbReference type="PANTHER" id="PTHR46719">
    <property type="entry name" value="TRANSCRIPTION FACTOR C2H2 FAMILY-RELATED"/>
    <property type="match status" value="1"/>
</dbReference>
<keyword evidence="2" id="KW-1185">Reference proteome</keyword>
<comment type="caution">
    <text evidence="1">The sequence shown here is derived from an EMBL/GenBank/DDBJ whole genome shotgun (WGS) entry which is preliminary data.</text>
</comment>
<dbReference type="InterPro" id="IPR013083">
    <property type="entry name" value="Znf_RING/FYVE/PHD"/>
</dbReference>
<dbReference type="AlphaFoldDB" id="A0AAV7H7J8"/>
<organism evidence="1 2">
    <name type="scientific">Dendrobium chrysotoxum</name>
    <name type="common">Orchid</name>
    <dbReference type="NCBI Taxonomy" id="161865"/>
    <lineage>
        <taxon>Eukaryota</taxon>
        <taxon>Viridiplantae</taxon>
        <taxon>Streptophyta</taxon>
        <taxon>Embryophyta</taxon>
        <taxon>Tracheophyta</taxon>
        <taxon>Spermatophyta</taxon>
        <taxon>Magnoliopsida</taxon>
        <taxon>Liliopsida</taxon>
        <taxon>Asparagales</taxon>
        <taxon>Orchidaceae</taxon>
        <taxon>Epidendroideae</taxon>
        <taxon>Malaxideae</taxon>
        <taxon>Dendrobiinae</taxon>
        <taxon>Dendrobium</taxon>
    </lineage>
</organism>
<proteinExistence type="predicted"/>
<dbReference type="SUPFAM" id="SSF57850">
    <property type="entry name" value="RING/U-box"/>
    <property type="match status" value="1"/>
</dbReference>
<reference evidence="1 2" key="1">
    <citation type="journal article" date="2021" name="Hortic Res">
        <title>Chromosome-scale assembly of the Dendrobium chrysotoxum genome enhances the understanding of orchid evolution.</title>
        <authorList>
            <person name="Zhang Y."/>
            <person name="Zhang G.Q."/>
            <person name="Zhang D."/>
            <person name="Liu X.D."/>
            <person name="Xu X.Y."/>
            <person name="Sun W.H."/>
            <person name="Yu X."/>
            <person name="Zhu X."/>
            <person name="Wang Z.W."/>
            <person name="Zhao X."/>
            <person name="Zhong W.Y."/>
            <person name="Chen H."/>
            <person name="Yin W.L."/>
            <person name="Huang T."/>
            <person name="Niu S.C."/>
            <person name="Liu Z.J."/>
        </authorList>
    </citation>
    <scope>NUCLEOTIDE SEQUENCE [LARGE SCALE GENOMIC DNA]</scope>
    <source>
        <strain evidence="1">Lindl</strain>
    </source>
</reference>